<gene>
    <name evidence="1" type="ORF">D5086_016803</name>
</gene>
<organism evidence="1 2">
    <name type="scientific">Populus alba</name>
    <name type="common">White poplar</name>
    <dbReference type="NCBI Taxonomy" id="43335"/>
    <lineage>
        <taxon>Eukaryota</taxon>
        <taxon>Viridiplantae</taxon>
        <taxon>Streptophyta</taxon>
        <taxon>Embryophyta</taxon>
        <taxon>Tracheophyta</taxon>
        <taxon>Spermatophyta</taxon>
        <taxon>Magnoliopsida</taxon>
        <taxon>eudicotyledons</taxon>
        <taxon>Gunneridae</taxon>
        <taxon>Pentapetalae</taxon>
        <taxon>rosids</taxon>
        <taxon>fabids</taxon>
        <taxon>Malpighiales</taxon>
        <taxon>Salicaceae</taxon>
        <taxon>Saliceae</taxon>
        <taxon>Populus</taxon>
    </lineage>
</organism>
<sequence length="178" mass="20263">MKSCQSSSTSSYSERKRAVPINDFKVLASEKKNQPRLAVVFTIGSPAREMTHAQMSRVKDFAYNLHLNILEKMQFHANFSGMRLCTCSDHMVVSDILPAEPLAYMCAQSFSFRENRESCWCFHSPNIRGQSKTVADLRNRAARGIPWNVTLLPFNWGPVGNSKRGEQAKDLQKLLHKR</sequence>
<dbReference type="EMBL" id="RCHU02000008">
    <property type="protein sequence ID" value="KAL3582471.1"/>
    <property type="molecule type" value="Genomic_DNA"/>
</dbReference>
<accession>A0ACC4BWS5</accession>
<dbReference type="Proteomes" id="UP000309997">
    <property type="component" value="Unassembled WGS sequence"/>
</dbReference>
<evidence type="ECO:0000313" key="1">
    <source>
        <dbReference type="EMBL" id="KAL3582471.1"/>
    </source>
</evidence>
<keyword evidence="2" id="KW-1185">Reference proteome</keyword>
<protein>
    <submittedName>
        <fullName evidence="1">Uncharacterized protein</fullName>
    </submittedName>
</protein>
<comment type="caution">
    <text evidence="1">The sequence shown here is derived from an EMBL/GenBank/DDBJ whole genome shotgun (WGS) entry which is preliminary data.</text>
</comment>
<evidence type="ECO:0000313" key="2">
    <source>
        <dbReference type="Proteomes" id="UP000309997"/>
    </source>
</evidence>
<proteinExistence type="predicted"/>
<name>A0ACC4BWS5_POPAL</name>
<reference evidence="1 2" key="1">
    <citation type="journal article" date="2024" name="Plant Biotechnol. J.">
        <title>Genome and CRISPR/Cas9 system of a widespread forest tree (Populus alba) in the world.</title>
        <authorList>
            <person name="Liu Y.J."/>
            <person name="Jiang P.F."/>
            <person name="Han X.M."/>
            <person name="Li X.Y."/>
            <person name="Wang H.M."/>
            <person name="Wang Y.J."/>
            <person name="Wang X.X."/>
            <person name="Zeng Q.Y."/>
        </authorList>
    </citation>
    <scope>NUCLEOTIDE SEQUENCE [LARGE SCALE GENOMIC DNA]</scope>
    <source>
        <strain evidence="2">cv. PAL-ZL1</strain>
    </source>
</reference>